<name>A0A6N6JMH0_9RHOB</name>
<dbReference type="GO" id="GO:0032259">
    <property type="term" value="P:methylation"/>
    <property type="evidence" value="ECO:0007669"/>
    <property type="project" value="UniProtKB-KW"/>
</dbReference>
<protein>
    <submittedName>
        <fullName evidence="4">Methyltransferase</fullName>
    </submittedName>
</protein>
<feature type="domain" description="Methyltransferase" evidence="3">
    <location>
        <begin position="65"/>
        <end position="153"/>
    </location>
</feature>
<evidence type="ECO:0000256" key="2">
    <source>
        <dbReference type="ARBA" id="ARBA00022679"/>
    </source>
</evidence>
<comment type="caution">
    <text evidence="4">The sequence shown here is derived from an EMBL/GenBank/DDBJ whole genome shotgun (WGS) entry which is preliminary data.</text>
</comment>
<evidence type="ECO:0000313" key="4">
    <source>
        <dbReference type="EMBL" id="GFE66392.1"/>
    </source>
</evidence>
<dbReference type="SUPFAM" id="SSF53335">
    <property type="entry name" value="S-adenosyl-L-methionine-dependent methyltransferases"/>
    <property type="match status" value="1"/>
</dbReference>
<gene>
    <name evidence="4" type="ORF">KIN_34660</name>
</gene>
<keyword evidence="2 4" id="KW-0808">Transferase</keyword>
<keyword evidence="5" id="KW-1185">Reference proteome</keyword>
<dbReference type="Proteomes" id="UP000436822">
    <property type="component" value="Unassembled WGS sequence"/>
</dbReference>
<evidence type="ECO:0000313" key="5">
    <source>
        <dbReference type="Proteomes" id="UP000436822"/>
    </source>
</evidence>
<accession>A0A6N6JMH0</accession>
<dbReference type="GO" id="GO:0008168">
    <property type="term" value="F:methyltransferase activity"/>
    <property type="evidence" value="ECO:0007669"/>
    <property type="project" value="UniProtKB-KW"/>
</dbReference>
<dbReference type="PANTHER" id="PTHR43861">
    <property type="entry name" value="TRANS-ACONITATE 2-METHYLTRANSFERASE-RELATED"/>
    <property type="match status" value="1"/>
</dbReference>
<dbReference type="Gene3D" id="3.40.50.150">
    <property type="entry name" value="Vaccinia Virus protein VP39"/>
    <property type="match status" value="1"/>
</dbReference>
<dbReference type="CDD" id="cd02440">
    <property type="entry name" value="AdoMet_MTases"/>
    <property type="match status" value="1"/>
</dbReference>
<dbReference type="InterPro" id="IPR041698">
    <property type="entry name" value="Methyltransf_25"/>
</dbReference>
<dbReference type="AlphaFoldDB" id="A0A6N6JMH0"/>
<sequence length="218" mass="24150">MVDGAAWIAHRSRRVLLVDRIAVTDKQTIDAYNTRVNEYAELTQRDRPGRYLKRFMDRLAPSSHVLDLGCGPGQASVHLLAAGHQPDPVDASAEMVNLANRESGLNARQATFDDMSGHALYDGVWANFSLLHVQKSDFPRHLSAVHGALKPGGLFHIGMKLGAGEKRDRLDRFYSYYLEDELLGHLRDAGFAPDQIDKGEEMGLAGDIDPWIMVLSNA</sequence>
<proteinExistence type="predicted"/>
<organism evidence="4 5">
    <name type="scientific">Litoreibacter roseus</name>
    <dbReference type="NCBI Taxonomy" id="2601869"/>
    <lineage>
        <taxon>Bacteria</taxon>
        <taxon>Pseudomonadati</taxon>
        <taxon>Pseudomonadota</taxon>
        <taxon>Alphaproteobacteria</taxon>
        <taxon>Rhodobacterales</taxon>
        <taxon>Roseobacteraceae</taxon>
        <taxon>Litoreibacter</taxon>
    </lineage>
</organism>
<dbReference type="PANTHER" id="PTHR43861:SF1">
    <property type="entry name" value="TRANS-ACONITATE 2-METHYLTRANSFERASE"/>
    <property type="match status" value="1"/>
</dbReference>
<dbReference type="Pfam" id="PF13649">
    <property type="entry name" value="Methyltransf_25"/>
    <property type="match status" value="1"/>
</dbReference>
<dbReference type="EMBL" id="BLJE01000004">
    <property type="protein sequence ID" value="GFE66392.1"/>
    <property type="molecule type" value="Genomic_DNA"/>
</dbReference>
<reference evidence="4 5" key="1">
    <citation type="submission" date="2019-12" db="EMBL/GenBank/DDBJ databases">
        <title>Litoreibacter badius sp. nov., a novel bacteriochlorophyll a-containing bacterium in the genus Litoreibacter.</title>
        <authorList>
            <person name="Kanamuro M."/>
            <person name="Takabe Y."/>
            <person name="Mori K."/>
            <person name="Takaichi S."/>
            <person name="Hanada S."/>
        </authorList>
    </citation>
    <scope>NUCLEOTIDE SEQUENCE [LARGE SCALE GENOMIC DNA]</scope>
    <source>
        <strain evidence="4 5">K6</strain>
    </source>
</reference>
<evidence type="ECO:0000259" key="3">
    <source>
        <dbReference type="Pfam" id="PF13649"/>
    </source>
</evidence>
<keyword evidence="1 4" id="KW-0489">Methyltransferase</keyword>
<evidence type="ECO:0000256" key="1">
    <source>
        <dbReference type="ARBA" id="ARBA00022603"/>
    </source>
</evidence>
<dbReference type="InterPro" id="IPR029063">
    <property type="entry name" value="SAM-dependent_MTases_sf"/>
</dbReference>